<dbReference type="AlphaFoldDB" id="A0A7J4MWP2"/>
<feature type="non-terminal residue" evidence="4">
    <location>
        <position position="174"/>
    </location>
</feature>
<dbReference type="Pfam" id="PF00501">
    <property type="entry name" value="AMP-binding"/>
    <property type="match status" value="1"/>
</dbReference>
<evidence type="ECO:0000259" key="3">
    <source>
        <dbReference type="Pfam" id="PF00501"/>
    </source>
</evidence>
<dbReference type="PANTHER" id="PTHR43201">
    <property type="entry name" value="ACYL-COA SYNTHETASE"/>
    <property type="match status" value="1"/>
</dbReference>
<proteinExistence type="inferred from homology"/>
<evidence type="ECO:0000313" key="4">
    <source>
        <dbReference type="EMBL" id="HIH64784.1"/>
    </source>
</evidence>
<feature type="domain" description="AMP-dependent synthetase/ligase" evidence="3">
    <location>
        <begin position="12"/>
        <end position="131"/>
    </location>
</feature>
<evidence type="ECO:0000313" key="5">
    <source>
        <dbReference type="Proteomes" id="UP000538031"/>
    </source>
</evidence>
<comment type="similarity">
    <text evidence="1">Belongs to the ATP-dependent AMP-binding enzyme family.</text>
</comment>
<comment type="caution">
    <text evidence="4">The sequence shown here is derived from an EMBL/GenBank/DDBJ whole genome shotgun (WGS) entry which is preliminary data.</text>
</comment>
<dbReference type="InterPro" id="IPR000873">
    <property type="entry name" value="AMP-dep_synth/lig_dom"/>
</dbReference>
<dbReference type="GO" id="GO:0031956">
    <property type="term" value="F:medium-chain fatty acid-CoA ligase activity"/>
    <property type="evidence" value="ECO:0007669"/>
    <property type="project" value="TreeGrafter"/>
</dbReference>
<evidence type="ECO:0000256" key="1">
    <source>
        <dbReference type="ARBA" id="ARBA00006432"/>
    </source>
</evidence>
<dbReference type="Gene3D" id="3.40.50.980">
    <property type="match status" value="1"/>
</dbReference>
<name>A0A7J4MWP2_METTF</name>
<protein>
    <submittedName>
        <fullName evidence="4">AMP-binding protein</fullName>
    </submittedName>
</protein>
<dbReference type="PANTHER" id="PTHR43201:SF5">
    <property type="entry name" value="MEDIUM-CHAIN ACYL-COA LIGASE ACSF2, MITOCHONDRIAL"/>
    <property type="match status" value="1"/>
</dbReference>
<organism evidence="4 5">
    <name type="scientific">Methanothermobacter thermautotrophicus</name>
    <name type="common">Methanobacterium thermoformicicum</name>
    <dbReference type="NCBI Taxonomy" id="145262"/>
    <lineage>
        <taxon>Archaea</taxon>
        <taxon>Methanobacteriati</taxon>
        <taxon>Methanobacteriota</taxon>
        <taxon>Methanomada group</taxon>
        <taxon>Methanobacteria</taxon>
        <taxon>Methanobacteriales</taxon>
        <taxon>Methanobacteriaceae</taxon>
        <taxon>Methanothermobacter</taxon>
    </lineage>
</organism>
<keyword evidence="2" id="KW-0436">Ligase</keyword>
<dbReference type="Proteomes" id="UP000538031">
    <property type="component" value="Unassembled WGS sequence"/>
</dbReference>
<gene>
    <name evidence="4" type="ORF">HA285_04200</name>
</gene>
<sequence>MVFTEDTIGEFFEKQVERYADKEFIVYPDRDLRFTYREFNERVNLLAKGLLSIGIGKGDHVGIWATNVPDWLTFLFATAKIGAVLVTVNTAYKSHELEYVMKQSDMKAIAIIDGFRDVDYVQTLYELVPELRTHERGHLRSERFPELRSVIYIGAQKHRGMYNTNELMLLGKHV</sequence>
<reference evidence="5" key="1">
    <citation type="journal article" date="2020" name="bioRxiv">
        <title>A rank-normalized archaeal taxonomy based on genome phylogeny resolves widespread incomplete and uneven classifications.</title>
        <authorList>
            <person name="Rinke C."/>
            <person name="Chuvochina M."/>
            <person name="Mussig A.J."/>
            <person name="Chaumeil P.-A."/>
            <person name="Waite D.W."/>
            <person name="Whitman W.B."/>
            <person name="Parks D.H."/>
            <person name="Hugenholtz P."/>
        </authorList>
    </citation>
    <scope>NUCLEOTIDE SEQUENCE [LARGE SCALE GENOMIC DNA]</scope>
</reference>
<dbReference type="GO" id="GO:0006631">
    <property type="term" value="P:fatty acid metabolic process"/>
    <property type="evidence" value="ECO:0007669"/>
    <property type="project" value="TreeGrafter"/>
</dbReference>
<dbReference type="EMBL" id="DUHT01000045">
    <property type="protein sequence ID" value="HIH64784.1"/>
    <property type="molecule type" value="Genomic_DNA"/>
</dbReference>
<accession>A0A7J4MWP2</accession>
<dbReference type="SUPFAM" id="SSF56801">
    <property type="entry name" value="Acetyl-CoA synthetase-like"/>
    <property type="match status" value="1"/>
</dbReference>
<evidence type="ECO:0000256" key="2">
    <source>
        <dbReference type="ARBA" id="ARBA00022598"/>
    </source>
</evidence>